<reference evidence="3" key="3">
    <citation type="submission" date="2025-09" db="UniProtKB">
        <authorList>
            <consortium name="Ensembl"/>
        </authorList>
    </citation>
    <scope>IDENTIFICATION</scope>
</reference>
<dbReference type="OMA" id="AMFAQTR"/>
<protein>
    <submittedName>
        <fullName evidence="3">Uncharacterized protein</fullName>
    </submittedName>
</protein>
<dbReference type="Pfam" id="PF07117">
    <property type="entry name" value="DUF1373"/>
    <property type="match status" value="1"/>
</dbReference>
<sequence>MLFDSRVLWISCLLIGSITCLPVKDTGPSTDPVWSPYRPSWYPGTGGSDQASDQSAGAGGYVGGDWFHTGQVGGSQGSQVSTGDPTDDGDEPFFSDTSDLDKVYAFSSRSRYQRGRAMFAQTRYTPTEPLFPPVPIFKYHGDSKTPIKGSF</sequence>
<evidence type="ECO:0000313" key="3">
    <source>
        <dbReference type="Ensembl" id="ENSAPEP00000007256.1"/>
    </source>
</evidence>
<name>A0A3P8S4T1_AMPPE</name>
<dbReference type="Ensembl" id="ENSAPET00000007465.1">
    <property type="protein sequence ID" value="ENSAPEP00000007256.1"/>
    <property type="gene ID" value="ENSAPEG00000005212.1"/>
</dbReference>
<reference evidence="3 4" key="1">
    <citation type="submission" date="2018-03" db="EMBL/GenBank/DDBJ databases">
        <title>Finding Nemo's genes: A chromosome-scale reference assembly of the genome of the orange clownfish Amphiprion percula.</title>
        <authorList>
            <person name="Lehmann R."/>
        </authorList>
    </citation>
    <scope>NUCLEOTIDE SEQUENCE</scope>
</reference>
<dbReference type="GeneTree" id="ENSGT00500000045734"/>
<dbReference type="InterPro" id="IPR009803">
    <property type="entry name" value="DUF1373"/>
</dbReference>
<dbReference type="Proteomes" id="UP000265080">
    <property type="component" value="Chromosome 4"/>
</dbReference>
<feature type="chain" id="PRO_5018237089" evidence="2">
    <location>
        <begin position="21"/>
        <end position="151"/>
    </location>
</feature>
<reference evidence="3" key="2">
    <citation type="submission" date="2025-08" db="UniProtKB">
        <authorList>
            <consortium name="Ensembl"/>
        </authorList>
    </citation>
    <scope>IDENTIFICATION</scope>
</reference>
<proteinExistence type="predicted"/>
<dbReference type="AlphaFoldDB" id="A0A3P8S4T1"/>
<keyword evidence="2" id="KW-0732">Signal</keyword>
<keyword evidence="4" id="KW-1185">Reference proteome</keyword>
<evidence type="ECO:0000256" key="1">
    <source>
        <dbReference type="SAM" id="MobiDB-lite"/>
    </source>
</evidence>
<organism evidence="3 4">
    <name type="scientific">Amphiprion percula</name>
    <name type="common">Orange clownfish</name>
    <name type="synonym">Lutjanus percula</name>
    <dbReference type="NCBI Taxonomy" id="161767"/>
    <lineage>
        <taxon>Eukaryota</taxon>
        <taxon>Metazoa</taxon>
        <taxon>Chordata</taxon>
        <taxon>Craniata</taxon>
        <taxon>Vertebrata</taxon>
        <taxon>Euteleostomi</taxon>
        <taxon>Actinopterygii</taxon>
        <taxon>Neopterygii</taxon>
        <taxon>Teleostei</taxon>
        <taxon>Neoteleostei</taxon>
        <taxon>Acanthomorphata</taxon>
        <taxon>Ovalentaria</taxon>
        <taxon>Pomacentridae</taxon>
        <taxon>Amphiprion</taxon>
    </lineage>
</organism>
<accession>A0A3P8S4T1</accession>
<feature type="region of interest" description="Disordered" evidence="1">
    <location>
        <begin position="29"/>
        <end position="96"/>
    </location>
</feature>
<feature type="signal peptide" evidence="2">
    <location>
        <begin position="1"/>
        <end position="20"/>
    </location>
</feature>
<dbReference type="STRING" id="161767.ENSAPEP00000007256"/>
<evidence type="ECO:0000313" key="4">
    <source>
        <dbReference type="Proteomes" id="UP000265080"/>
    </source>
</evidence>
<evidence type="ECO:0000256" key="2">
    <source>
        <dbReference type="SAM" id="SignalP"/>
    </source>
</evidence>